<dbReference type="InterPro" id="IPR017871">
    <property type="entry name" value="ABC_transporter-like_CS"/>
</dbReference>
<comment type="caution">
    <text evidence="15">The sequence shown here is derived from an EMBL/GenBank/DDBJ whole genome shotgun (WGS) entry which is preliminary data.</text>
</comment>
<evidence type="ECO:0000256" key="6">
    <source>
        <dbReference type="ARBA" id="ARBA00022741"/>
    </source>
</evidence>
<proteinExistence type="inferred from homology"/>
<evidence type="ECO:0000256" key="10">
    <source>
        <dbReference type="ARBA" id="ARBA00023136"/>
    </source>
</evidence>
<dbReference type="Pfam" id="PF02687">
    <property type="entry name" value="FtsX"/>
    <property type="match status" value="1"/>
</dbReference>
<dbReference type="InterPro" id="IPR003439">
    <property type="entry name" value="ABC_transporter-like_ATP-bd"/>
</dbReference>
<evidence type="ECO:0000256" key="11">
    <source>
        <dbReference type="ARBA" id="ARBA00038388"/>
    </source>
</evidence>
<keyword evidence="10 13" id="KW-0472">Membrane</keyword>
<keyword evidence="4" id="KW-0997">Cell inner membrane</keyword>
<keyword evidence="2" id="KW-0813">Transport</keyword>
<evidence type="ECO:0000256" key="1">
    <source>
        <dbReference type="ARBA" id="ARBA00004429"/>
    </source>
</evidence>
<evidence type="ECO:0000256" key="3">
    <source>
        <dbReference type="ARBA" id="ARBA00022475"/>
    </source>
</evidence>
<comment type="subcellular location">
    <subcellularLocation>
        <location evidence="1">Cell inner membrane</location>
        <topology evidence="1">Multi-pass membrane protein</topology>
    </subcellularLocation>
</comment>
<comment type="similarity">
    <text evidence="11">Belongs to the ABC transporter superfamily. Macrolide exporter (TC 3.A.1.122) family.</text>
</comment>
<dbReference type="SMART" id="SM00382">
    <property type="entry name" value="AAA"/>
    <property type="match status" value="1"/>
</dbReference>
<dbReference type="PANTHER" id="PTHR30572">
    <property type="entry name" value="MEMBRANE COMPONENT OF TRANSPORTER-RELATED"/>
    <property type="match status" value="1"/>
</dbReference>
<dbReference type="InterPro" id="IPR017911">
    <property type="entry name" value="MacB-like_ATP-bd"/>
</dbReference>
<dbReference type="GO" id="GO:0016787">
    <property type="term" value="F:hydrolase activity"/>
    <property type="evidence" value="ECO:0007669"/>
    <property type="project" value="UniProtKB-KW"/>
</dbReference>
<evidence type="ECO:0000313" key="16">
    <source>
        <dbReference type="Proteomes" id="UP000789359"/>
    </source>
</evidence>
<evidence type="ECO:0000256" key="2">
    <source>
        <dbReference type="ARBA" id="ARBA00022448"/>
    </source>
</evidence>
<dbReference type="SUPFAM" id="SSF52540">
    <property type="entry name" value="P-loop containing nucleoside triphosphate hydrolases"/>
    <property type="match status" value="1"/>
</dbReference>
<name>A0ABM8Q220_9BACT</name>
<dbReference type="CDD" id="cd03255">
    <property type="entry name" value="ABC_MJ0796_LolCDE_FtsE"/>
    <property type="match status" value="1"/>
</dbReference>
<keyword evidence="8" id="KW-1278">Translocase</keyword>
<dbReference type="RefSeq" id="WP_230056326.1">
    <property type="nucleotide sequence ID" value="NZ_CAJHOE010000001.1"/>
</dbReference>
<feature type="transmembrane region" description="Helical" evidence="13">
    <location>
        <begin position="562"/>
        <end position="586"/>
    </location>
</feature>
<evidence type="ECO:0000256" key="13">
    <source>
        <dbReference type="SAM" id="Phobius"/>
    </source>
</evidence>
<dbReference type="Gene3D" id="3.40.50.300">
    <property type="entry name" value="P-loop containing nucleotide triphosphate hydrolases"/>
    <property type="match status" value="1"/>
</dbReference>
<dbReference type="InterPro" id="IPR003838">
    <property type="entry name" value="ABC3_permease_C"/>
</dbReference>
<dbReference type="GO" id="GO:0005524">
    <property type="term" value="F:ATP binding"/>
    <property type="evidence" value="ECO:0007669"/>
    <property type="project" value="UniProtKB-KW"/>
</dbReference>
<dbReference type="InterPro" id="IPR050250">
    <property type="entry name" value="Macrolide_Exporter_MacB"/>
</dbReference>
<dbReference type="InterPro" id="IPR027417">
    <property type="entry name" value="P-loop_NTPase"/>
</dbReference>
<keyword evidence="15" id="KW-0378">Hydrolase</keyword>
<feature type="domain" description="ABC transporter" evidence="14">
    <location>
        <begin position="2"/>
        <end position="240"/>
    </location>
</feature>
<dbReference type="Proteomes" id="UP000789359">
    <property type="component" value="Unassembled WGS sequence"/>
</dbReference>
<keyword evidence="6" id="KW-0547">Nucleotide-binding</keyword>
<feature type="transmembrane region" description="Helical" evidence="13">
    <location>
        <begin position="606"/>
        <end position="624"/>
    </location>
</feature>
<gene>
    <name evidence="15" type="primary">macB</name>
    <name evidence="15" type="ORF">LMG8286_00543</name>
</gene>
<evidence type="ECO:0000256" key="12">
    <source>
        <dbReference type="ARBA" id="ARBA00041199"/>
    </source>
</evidence>
<protein>
    <recommendedName>
        <fullName evidence="12">Pyoverdine export ATP-binding/permease protein PvdT</fullName>
    </recommendedName>
</protein>
<evidence type="ECO:0000256" key="9">
    <source>
        <dbReference type="ARBA" id="ARBA00022989"/>
    </source>
</evidence>
<dbReference type="InterPro" id="IPR003593">
    <property type="entry name" value="AAA+_ATPase"/>
</dbReference>
<dbReference type="EMBL" id="CAJHOE010000001">
    <property type="protein sequence ID" value="CAD7286799.1"/>
    <property type="molecule type" value="Genomic_DNA"/>
</dbReference>
<feature type="transmembrane region" description="Helical" evidence="13">
    <location>
        <begin position="517"/>
        <end position="542"/>
    </location>
</feature>
<dbReference type="PANTHER" id="PTHR30572:SF14">
    <property type="entry name" value="MACROLIDE EXPORT ATP-BINDING_PERMEASE PROTEIN MACB"/>
    <property type="match status" value="1"/>
</dbReference>
<dbReference type="Pfam" id="PF12704">
    <property type="entry name" value="MacB_PCD"/>
    <property type="match status" value="1"/>
</dbReference>
<dbReference type="Pfam" id="PF00005">
    <property type="entry name" value="ABC_tran"/>
    <property type="match status" value="1"/>
</dbReference>
<evidence type="ECO:0000256" key="5">
    <source>
        <dbReference type="ARBA" id="ARBA00022692"/>
    </source>
</evidence>
<evidence type="ECO:0000256" key="8">
    <source>
        <dbReference type="ARBA" id="ARBA00022967"/>
    </source>
</evidence>
<evidence type="ECO:0000256" key="7">
    <source>
        <dbReference type="ARBA" id="ARBA00022840"/>
    </source>
</evidence>
<reference evidence="15 16" key="1">
    <citation type="submission" date="2020-11" db="EMBL/GenBank/DDBJ databases">
        <authorList>
            <person name="Peeters C."/>
        </authorList>
    </citation>
    <scope>NUCLEOTIDE SEQUENCE [LARGE SCALE GENOMIC DNA]</scope>
    <source>
        <strain evidence="15 16">LMG 8286</strain>
    </source>
</reference>
<keyword evidence="5 13" id="KW-0812">Transmembrane</keyword>
<keyword evidence="16" id="KW-1185">Reference proteome</keyword>
<keyword evidence="7 15" id="KW-0067">ATP-binding</keyword>
<organism evidence="15 16">
    <name type="scientific">Campylobacter suis</name>
    <dbReference type="NCBI Taxonomy" id="2790657"/>
    <lineage>
        <taxon>Bacteria</taxon>
        <taxon>Pseudomonadati</taxon>
        <taxon>Campylobacterota</taxon>
        <taxon>Epsilonproteobacteria</taxon>
        <taxon>Campylobacterales</taxon>
        <taxon>Campylobacteraceae</taxon>
        <taxon>Campylobacter</taxon>
    </lineage>
</organism>
<sequence>MIELKNITKKFKIGKNEATVLKNVNLKIKKGEFIAIIGQSGSGKSTLMNILGCLDNASSGEYLLEGKDITNFKADELAELRREKFGFIFQRYNLLSSLNATQNVALPSIYAGVNKKSRQERAVEILSGLGLSDKTQSLPNKLSGGQQQRVSIARALMNGGEIILADEPTGALDSKSGEMVMQILLDLYKQGHTIIIVTHDQNIANYANRVIEIKDGSIISDSVKKDEIFLKKPSQKPKKSIFTYYKDQLIESFKMSLSAIISHKLRSILTMLGIIIGIAAVVSMVALGKGSQEQILQSIRKVGTNTIDIMPGKGFGDMLSGRVRTLSISDVVLLQEQDFLESVTPNTSTSGTATFRNLSLTASLRGGGVDTLKVNGLNIETGRMFNADEVAASASVVVIDQNTKRSFFKDEDPIGKILLLNKKPLMIIGVIAQNSNSFGDPSQLRIYAPYSTVINKITGDRYISSITAKIDEKVNAQVAEKMITELLTIKHGRQDFFTRNSDSIKKTMEETIGTMRLLISSIAVISLIVGGIGVMNIMLVSVTERTKEIGIKMAIGARQTNILQQFLIEAILLCIIGGVVGVGLAYGVGYIVNSTGLFKMIFSNESVIAALVTSMGIGIVFGYMPARNASLLNPIDALSRE</sequence>
<dbReference type="PROSITE" id="PS00211">
    <property type="entry name" value="ABC_TRANSPORTER_1"/>
    <property type="match status" value="1"/>
</dbReference>
<dbReference type="PROSITE" id="PS50893">
    <property type="entry name" value="ABC_TRANSPORTER_2"/>
    <property type="match status" value="1"/>
</dbReference>
<accession>A0ABM8Q220</accession>
<evidence type="ECO:0000259" key="14">
    <source>
        <dbReference type="PROSITE" id="PS50893"/>
    </source>
</evidence>
<dbReference type="InterPro" id="IPR025857">
    <property type="entry name" value="MacB_PCD"/>
</dbReference>
<feature type="transmembrane region" description="Helical" evidence="13">
    <location>
        <begin position="268"/>
        <end position="288"/>
    </location>
</feature>
<keyword evidence="9 13" id="KW-1133">Transmembrane helix</keyword>
<evidence type="ECO:0000313" key="15">
    <source>
        <dbReference type="EMBL" id="CAD7286799.1"/>
    </source>
</evidence>
<keyword evidence="3" id="KW-1003">Cell membrane</keyword>
<evidence type="ECO:0000256" key="4">
    <source>
        <dbReference type="ARBA" id="ARBA00022519"/>
    </source>
</evidence>